<evidence type="ECO:0000256" key="1">
    <source>
        <dbReference type="SAM" id="MobiDB-lite"/>
    </source>
</evidence>
<keyword evidence="2" id="KW-0732">Signal</keyword>
<accession>A0A5B0LXX5</accession>
<reference evidence="3 4" key="1">
    <citation type="submission" date="2019-05" db="EMBL/GenBank/DDBJ databases">
        <title>Emergence of the Ug99 lineage of the wheat stem rust pathogen through somatic hybridization.</title>
        <authorList>
            <person name="Li F."/>
            <person name="Upadhyaya N.M."/>
            <person name="Sperschneider J."/>
            <person name="Matny O."/>
            <person name="Nguyen-Phuc H."/>
            <person name="Mago R."/>
            <person name="Raley C."/>
            <person name="Miller M.E."/>
            <person name="Silverstein K.A.T."/>
            <person name="Henningsen E."/>
            <person name="Hirsch C.D."/>
            <person name="Visser B."/>
            <person name="Pretorius Z.A."/>
            <person name="Steffenson B.J."/>
            <person name="Schwessinger B."/>
            <person name="Dodds P.N."/>
            <person name="Figueroa M."/>
        </authorList>
    </citation>
    <scope>NUCLEOTIDE SEQUENCE [LARGE SCALE GENOMIC DNA]</scope>
    <source>
        <strain evidence="3">21-0</strain>
    </source>
</reference>
<name>A0A5B0LXX5_PUCGR</name>
<feature type="chain" id="PRO_5022876698" evidence="2">
    <location>
        <begin position="25"/>
        <end position="153"/>
    </location>
</feature>
<comment type="caution">
    <text evidence="3">The sequence shown here is derived from an EMBL/GenBank/DDBJ whole genome shotgun (WGS) entry which is preliminary data.</text>
</comment>
<evidence type="ECO:0000313" key="3">
    <source>
        <dbReference type="EMBL" id="KAA1069342.1"/>
    </source>
</evidence>
<dbReference type="AlphaFoldDB" id="A0A5B0LXX5"/>
<dbReference type="OrthoDB" id="10536779at2759"/>
<dbReference type="EMBL" id="VSWC01000183">
    <property type="protein sequence ID" value="KAA1069342.1"/>
    <property type="molecule type" value="Genomic_DNA"/>
</dbReference>
<dbReference type="Proteomes" id="UP000324748">
    <property type="component" value="Unassembled WGS sequence"/>
</dbReference>
<feature type="compositionally biased region" description="Polar residues" evidence="1">
    <location>
        <begin position="86"/>
        <end position="98"/>
    </location>
</feature>
<feature type="compositionally biased region" description="Basic and acidic residues" evidence="1">
    <location>
        <begin position="46"/>
        <end position="59"/>
    </location>
</feature>
<evidence type="ECO:0000313" key="4">
    <source>
        <dbReference type="Proteomes" id="UP000324748"/>
    </source>
</evidence>
<feature type="compositionally biased region" description="Basic and acidic residues" evidence="1">
    <location>
        <begin position="69"/>
        <end position="80"/>
    </location>
</feature>
<gene>
    <name evidence="3" type="ORF">PGT21_021704</name>
</gene>
<keyword evidence="4" id="KW-1185">Reference proteome</keyword>
<protein>
    <submittedName>
        <fullName evidence="3">Uncharacterized protein</fullName>
    </submittedName>
</protein>
<proteinExistence type="predicted"/>
<feature type="signal peptide" evidence="2">
    <location>
        <begin position="1"/>
        <end position="24"/>
    </location>
</feature>
<evidence type="ECO:0000256" key="2">
    <source>
        <dbReference type="SAM" id="SignalP"/>
    </source>
</evidence>
<sequence length="153" mass="17127">MRERSSWKLGLLLAWLLNIPFLSASSLDMLVDAALVVEAERPSSIEHDRMDREDQDQAVKVETSLLSEISRREQSSHPEEAGPPSSIGNGPTLEQNMNALLVGTRRRKKPQVDRIVKREAHLGSRVSPCSVGPHRHSVKKITKRGDILEDFSL</sequence>
<organism evidence="3 4">
    <name type="scientific">Puccinia graminis f. sp. tritici</name>
    <dbReference type="NCBI Taxonomy" id="56615"/>
    <lineage>
        <taxon>Eukaryota</taxon>
        <taxon>Fungi</taxon>
        <taxon>Dikarya</taxon>
        <taxon>Basidiomycota</taxon>
        <taxon>Pucciniomycotina</taxon>
        <taxon>Pucciniomycetes</taxon>
        <taxon>Pucciniales</taxon>
        <taxon>Pucciniaceae</taxon>
        <taxon>Puccinia</taxon>
    </lineage>
</organism>
<feature type="region of interest" description="Disordered" evidence="1">
    <location>
        <begin position="46"/>
        <end position="108"/>
    </location>
</feature>